<gene>
    <name evidence="1" type="ORF">BJ322DRAFT_1104864</name>
</gene>
<comment type="caution">
    <text evidence="1">The sequence shown here is derived from an EMBL/GenBank/DDBJ whole genome shotgun (WGS) entry which is preliminary data.</text>
</comment>
<dbReference type="OrthoDB" id="2977329at2759"/>
<evidence type="ECO:0000313" key="1">
    <source>
        <dbReference type="EMBL" id="KAF9791202.1"/>
    </source>
</evidence>
<evidence type="ECO:0000313" key="2">
    <source>
        <dbReference type="Proteomes" id="UP000736335"/>
    </source>
</evidence>
<evidence type="ECO:0008006" key="3">
    <source>
        <dbReference type="Google" id="ProtNLM"/>
    </source>
</evidence>
<reference evidence="1" key="2">
    <citation type="submission" date="2020-11" db="EMBL/GenBank/DDBJ databases">
        <authorList>
            <consortium name="DOE Joint Genome Institute"/>
            <person name="Kuo A."/>
            <person name="Miyauchi S."/>
            <person name="Kiss E."/>
            <person name="Drula E."/>
            <person name="Kohler A."/>
            <person name="Sanchez-Garcia M."/>
            <person name="Andreopoulos B."/>
            <person name="Barry K.W."/>
            <person name="Bonito G."/>
            <person name="Buee M."/>
            <person name="Carver A."/>
            <person name="Chen C."/>
            <person name="Cichocki N."/>
            <person name="Clum A."/>
            <person name="Culley D."/>
            <person name="Crous P.W."/>
            <person name="Fauchery L."/>
            <person name="Girlanda M."/>
            <person name="Hayes R."/>
            <person name="Keri Z."/>
            <person name="Labutti K."/>
            <person name="Lipzen A."/>
            <person name="Lombard V."/>
            <person name="Magnuson J."/>
            <person name="Maillard F."/>
            <person name="Morin E."/>
            <person name="Murat C."/>
            <person name="Nolan M."/>
            <person name="Ohm R."/>
            <person name="Pangilinan J."/>
            <person name="Pereira M."/>
            <person name="Perotto S."/>
            <person name="Peter M."/>
            <person name="Riley R."/>
            <person name="Sitrit Y."/>
            <person name="Stielow B."/>
            <person name="Szollosi G."/>
            <person name="Zifcakova L."/>
            <person name="Stursova M."/>
            <person name="Spatafora J.W."/>
            <person name="Tedersoo L."/>
            <person name="Vaario L.-M."/>
            <person name="Yamada A."/>
            <person name="Yan M."/>
            <person name="Wang P."/>
            <person name="Xu J."/>
            <person name="Bruns T."/>
            <person name="Baldrian P."/>
            <person name="Vilgalys R."/>
            <person name="Henrissat B."/>
            <person name="Grigoriev I.V."/>
            <person name="Hibbett D."/>
            <person name="Nagy L.G."/>
            <person name="Martin F.M."/>
        </authorList>
    </citation>
    <scope>NUCLEOTIDE SEQUENCE</scope>
    <source>
        <strain evidence="1">UH-Tt-Lm1</strain>
    </source>
</reference>
<organism evidence="1 2">
    <name type="scientific">Thelephora terrestris</name>
    <dbReference type="NCBI Taxonomy" id="56493"/>
    <lineage>
        <taxon>Eukaryota</taxon>
        <taxon>Fungi</taxon>
        <taxon>Dikarya</taxon>
        <taxon>Basidiomycota</taxon>
        <taxon>Agaricomycotina</taxon>
        <taxon>Agaricomycetes</taxon>
        <taxon>Thelephorales</taxon>
        <taxon>Thelephoraceae</taxon>
        <taxon>Thelephora</taxon>
    </lineage>
</organism>
<reference evidence="1" key="1">
    <citation type="journal article" date="2020" name="Nat. Commun.">
        <title>Large-scale genome sequencing of mycorrhizal fungi provides insights into the early evolution of symbiotic traits.</title>
        <authorList>
            <person name="Miyauchi S."/>
            <person name="Kiss E."/>
            <person name="Kuo A."/>
            <person name="Drula E."/>
            <person name="Kohler A."/>
            <person name="Sanchez-Garcia M."/>
            <person name="Morin E."/>
            <person name="Andreopoulos B."/>
            <person name="Barry K.W."/>
            <person name="Bonito G."/>
            <person name="Buee M."/>
            <person name="Carver A."/>
            <person name="Chen C."/>
            <person name="Cichocki N."/>
            <person name="Clum A."/>
            <person name="Culley D."/>
            <person name="Crous P.W."/>
            <person name="Fauchery L."/>
            <person name="Girlanda M."/>
            <person name="Hayes R.D."/>
            <person name="Keri Z."/>
            <person name="LaButti K."/>
            <person name="Lipzen A."/>
            <person name="Lombard V."/>
            <person name="Magnuson J."/>
            <person name="Maillard F."/>
            <person name="Murat C."/>
            <person name="Nolan M."/>
            <person name="Ohm R.A."/>
            <person name="Pangilinan J."/>
            <person name="Pereira M.F."/>
            <person name="Perotto S."/>
            <person name="Peter M."/>
            <person name="Pfister S."/>
            <person name="Riley R."/>
            <person name="Sitrit Y."/>
            <person name="Stielow J.B."/>
            <person name="Szollosi G."/>
            <person name="Zifcakova L."/>
            <person name="Stursova M."/>
            <person name="Spatafora J.W."/>
            <person name="Tedersoo L."/>
            <person name="Vaario L.M."/>
            <person name="Yamada A."/>
            <person name="Yan M."/>
            <person name="Wang P."/>
            <person name="Xu J."/>
            <person name="Bruns T."/>
            <person name="Baldrian P."/>
            <person name="Vilgalys R."/>
            <person name="Dunand C."/>
            <person name="Henrissat B."/>
            <person name="Grigoriev I.V."/>
            <person name="Hibbett D."/>
            <person name="Nagy L.G."/>
            <person name="Martin F.M."/>
        </authorList>
    </citation>
    <scope>NUCLEOTIDE SEQUENCE</scope>
    <source>
        <strain evidence="1">UH-Tt-Lm1</strain>
    </source>
</reference>
<accession>A0A9P6HP79</accession>
<proteinExistence type="predicted"/>
<dbReference type="AlphaFoldDB" id="A0A9P6HP79"/>
<name>A0A9P6HP79_9AGAM</name>
<sequence length="371" mass="41517">MSTTLPPEILDLIVDHLHDEPDTLEACCLVSKSWVPRARRHLFADVEFSSPTSVQSWMRAFLHPSNSPAHQTRSLSIYGFLAIASAESTVVRAWVHSFRHIETLVVNLSWNDGDSLSQLHGLSPILKSLKVDESVISPPELIDLICSFPLLEDVWLRCIATVTWGDTDGWDIPSTSPKLTGSLYLSGDIHPVVRRMLDLPGGLHFAKISTFCPVEAAGATIDLVSSCSGTLESLCVGYTFFRPDRFPPPLDLSEATKLKDIEFWFTRPEIRWNTTALLSAKSEYLQQITIHSLAIFADPVGEGVSQEWQDLDHLLVRLWTERSILPKFQYTKGRVKGGRGEIVPFLLPELTRMGAVEDKIIRTLSMPWSTL</sequence>
<protein>
    <recommendedName>
        <fullName evidence="3">F-box domain-containing protein</fullName>
    </recommendedName>
</protein>
<keyword evidence="2" id="KW-1185">Reference proteome</keyword>
<dbReference type="EMBL" id="WIUZ02000002">
    <property type="protein sequence ID" value="KAF9791202.1"/>
    <property type="molecule type" value="Genomic_DNA"/>
</dbReference>
<dbReference type="Proteomes" id="UP000736335">
    <property type="component" value="Unassembled WGS sequence"/>
</dbReference>